<dbReference type="InterPro" id="IPR003344">
    <property type="entry name" value="Big_1_dom"/>
</dbReference>
<reference evidence="4 5" key="1">
    <citation type="submission" date="2020-03" db="EMBL/GenBank/DDBJ databases">
        <title>Leucobacter sp. nov., isolated from beetles.</title>
        <authorList>
            <person name="Hyun D.-W."/>
            <person name="Bae J.-W."/>
        </authorList>
    </citation>
    <scope>NUCLEOTIDE SEQUENCE [LARGE SCALE GENOMIC DNA]</scope>
    <source>
        <strain evidence="4 5">HDW9C</strain>
    </source>
</reference>
<dbReference type="EMBL" id="CP049863">
    <property type="protein sequence ID" value="QIK63898.1"/>
    <property type="molecule type" value="Genomic_DNA"/>
</dbReference>
<dbReference type="PROSITE" id="PS50194">
    <property type="entry name" value="FILAMIN_REPEAT"/>
    <property type="match status" value="1"/>
</dbReference>
<dbReference type="Pfam" id="PF01345">
    <property type="entry name" value="DUF11"/>
    <property type="match status" value="1"/>
</dbReference>
<dbReference type="PROSITE" id="PS51127">
    <property type="entry name" value="BIG1"/>
    <property type="match status" value="1"/>
</dbReference>
<dbReference type="InterPro" id="IPR013783">
    <property type="entry name" value="Ig-like_fold"/>
</dbReference>
<dbReference type="KEGG" id="lvi:G7068_12350"/>
<dbReference type="GO" id="GO:0005975">
    <property type="term" value="P:carbohydrate metabolic process"/>
    <property type="evidence" value="ECO:0007669"/>
    <property type="project" value="UniProtKB-ARBA"/>
</dbReference>
<keyword evidence="5" id="KW-1185">Reference proteome</keyword>
<proteinExistence type="inferred from homology"/>
<dbReference type="SMART" id="SM00634">
    <property type="entry name" value="BID_1"/>
    <property type="match status" value="1"/>
</dbReference>
<gene>
    <name evidence="4" type="ORF">G7068_12350</name>
</gene>
<name>A0A6G7XHQ1_9MICO</name>
<dbReference type="AlphaFoldDB" id="A0A6G7XHQ1"/>
<sequence>MFHKLKYRSQVAPKVEPRSRNHIRILRPLALGAVALLGFSGLTISGADQALAVTNVTNGRIQIDQPNPVSEITLANGYRQQYYSRTLGGKAFYGSGGYPVFFDAGRNKSIPLPSETQASGGTGTVGDPFWLETSGVFSDPAYAGSTFTQRLSYVIGTEYMRNDMTITNNSSETQNIQFGQYADCFFNGDDNGTSRVVSGQMVQCVQGSKAMSLIAVTPGAAFAGGHYIGVRKKVLGDFVGTASADKCFNSSSLEMNCNTYLDNGFGMVWKDQIAPGSTVTKTGYLSYTDKLAFVNLTPESAVSSTSVRPNQNVTYKLSVKNAGPSASEGTKVAFALPAGFSYVSASGTGSYNAAAGTWEIGTIGINGEATIEIVAKALQPGEWTTKTTATASDGIDTAPCQADDSCGSPLTVTVLATGVAANSTITAAPAQLTADGTSQSTITVTAYDAAGDPVGFGGAKVVLATDLGTLSNVKDNGDGTYTATLTSTKSGPATVSVELNDETVPRTALVQFNAGAVATAKYSVTDDVQVVGTGQHTITITLADAHNNPVLGKAGKLTASAAPGLGDGEISAFNATGTPGSTRPQSPPPLRNHKPSQ</sequence>
<accession>A0A6G7XHQ1</accession>
<dbReference type="InterPro" id="IPR047589">
    <property type="entry name" value="DUF11_rpt"/>
</dbReference>
<comment type="similarity">
    <text evidence="1">Belongs to the intimin/invasin family.</text>
</comment>
<dbReference type="InterPro" id="IPR008964">
    <property type="entry name" value="Invasin/intimin_cell_adhesion"/>
</dbReference>
<dbReference type="Gene3D" id="2.60.40.10">
    <property type="entry name" value="Immunoglobulins"/>
    <property type="match status" value="3"/>
</dbReference>
<dbReference type="SUPFAM" id="SSF49373">
    <property type="entry name" value="Invasin/intimin cell-adhesion fragments"/>
    <property type="match status" value="1"/>
</dbReference>
<protein>
    <submittedName>
        <fullName evidence="4">DUF11 domain-containing protein</fullName>
    </submittedName>
</protein>
<evidence type="ECO:0000256" key="1">
    <source>
        <dbReference type="ARBA" id="ARBA00010116"/>
    </source>
</evidence>
<evidence type="ECO:0000256" key="2">
    <source>
        <dbReference type="SAM" id="MobiDB-lite"/>
    </source>
</evidence>
<feature type="domain" description="Big-1" evidence="3">
    <location>
        <begin position="422"/>
        <end position="513"/>
    </location>
</feature>
<organism evidence="4 5">
    <name type="scientific">Leucobacter viscericola</name>
    <dbReference type="NCBI Taxonomy" id="2714935"/>
    <lineage>
        <taxon>Bacteria</taxon>
        <taxon>Bacillati</taxon>
        <taxon>Actinomycetota</taxon>
        <taxon>Actinomycetes</taxon>
        <taxon>Micrococcales</taxon>
        <taxon>Microbacteriaceae</taxon>
        <taxon>Leucobacter</taxon>
    </lineage>
</organism>
<dbReference type="InterPro" id="IPR001434">
    <property type="entry name" value="OmcB-like_DUF11"/>
</dbReference>
<dbReference type="InterPro" id="IPR017868">
    <property type="entry name" value="Filamin/ABP280_repeat-like"/>
</dbReference>
<evidence type="ECO:0000259" key="3">
    <source>
        <dbReference type="PROSITE" id="PS51127"/>
    </source>
</evidence>
<feature type="region of interest" description="Disordered" evidence="2">
    <location>
        <begin position="565"/>
        <end position="597"/>
    </location>
</feature>
<dbReference type="NCBIfam" id="TIGR01451">
    <property type="entry name" value="B_ant_repeat"/>
    <property type="match status" value="1"/>
</dbReference>
<evidence type="ECO:0000313" key="5">
    <source>
        <dbReference type="Proteomes" id="UP000502677"/>
    </source>
</evidence>
<dbReference type="RefSeq" id="WP_166292238.1">
    <property type="nucleotide sequence ID" value="NZ_CP049863.1"/>
</dbReference>
<evidence type="ECO:0000313" key="4">
    <source>
        <dbReference type="EMBL" id="QIK63898.1"/>
    </source>
</evidence>
<feature type="compositionally biased region" description="Polar residues" evidence="2">
    <location>
        <begin position="573"/>
        <end position="584"/>
    </location>
</feature>
<dbReference type="Pfam" id="PF09134">
    <property type="entry name" value="Invasin_D3"/>
    <property type="match status" value="1"/>
</dbReference>
<dbReference type="Proteomes" id="UP000502677">
    <property type="component" value="Chromosome"/>
</dbReference>
<dbReference type="InterPro" id="IPR015217">
    <property type="entry name" value="Invasin_dom_3"/>
</dbReference>